<proteinExistence type="predicted"/>
<dbReference type="EMBL" id="LT594323">
    <property type="protein sequence ID" value="SBT39054.1"/>
    <property type="molecule type" value="Genomic_DNA"/>
</dbReference>
<evidence type="ECO:0000313" key="1">
    <source>
        <dbReference type="EMBL" id="SBT39054.1"/>
    </source>
</evidence>
<name>A0A1A8Z5B8_9ACTN</name>
<dbReference type="SUPFAM" id="SSF102405">
    <property type="entry name" value="MCP/YpsA-like"/>
    <property type="match status" value="1"/>
</dbReference>
<keyword evidence="2" id="KW-1185">Reference proteome</keyword>
<dbReference type="Gene3D" id="3.40.50.450">
    <property type="match status" value="1"/>
</dbReference>
<sequence>MASDPTPVRVGVTGHINLTPDTELLVADALHAELRRLHDRPVHGVTCLAAGTDQVFARTVLRLGGTYDVVLPARDYRTAVIGPQHRAAFDELLARATTVIHTGHDRSGTPAFVAANQELLRRVDRLLAVWDGVPGCHAASTDRTIDAARGRGIPTTVLWPAGARRRPPAG</sequence>
<evidence type="ECO:0000313" key="2">
    <source>
        <dbReference type="Proteomes" id="UP000199385"/>
    </source>
</evidence>
<accession>A0A1A8Z5B8</accession>
<reference evidence="2" key="1">
    <citation type="submission" date="2016-06" db="EMBL/GenBank/DDBJ databases">
        <authorList>
            <person name="Varghese N."/>
            <person name="Submissions Spin"/>
        </authorList>
    </citation>
    <scope>NUCLEOTIDE SEQUENCE [LARGE SCALE GENOMIC DNA]</scope>
    <source>
        <strain evidence="2">DSM 44815</strain>
    </source>
</reference>
<dbReference type="OrthoDB" id="3231229at2"/>
<gene>
    <name evidence="1" type="ORF">GA0070611_0772</name>
</gene>
<protein>
    <submittedName>
        <fullName evidence="1">Uncharacterized protein</fullName>
    </submittedName>
</protein>
<organism evidence="1 2">
    <name type="scientific">Micromonospora auratinigra</name>
    <dbReference type="NCBI Taxonomy" id="261654"/>
    <lineage>
        <taxon>Bacteria</taxon>
        <taxon>Bacillati</taxon>
        <taxon>Actinomycetota</taxon>
        <taxon>Actinomycetes</taxon>
        <taxon>Micromonosporales</taxon>
        <taxon>Micromonosporaceae</taxon>
        <taxon>Micromonospora</taxon>
    </lineage>
</organism>
<dbReference type="STRING" id="261654.GA0070611_0772"/>
<dbReference type="AlphaFoldDB" id="A0A1A8Z5B8"/>
<dbReference type="Proteomes" id="UP000199385">
    <property type="component" value="Chromosome I"/>
</dbReference>
<dbReference type="RefSeq" id="WP_091657438.1">
    <property type="nucleotide sequence ID" value="NZ_LT594323.1"/>
</dbReference>
<dbReference type="PATRIC" id="fig|261654.4.peg.792"/>